<dbReference type="GO" id="GO:0005737">
    <property type="term" value="C:cytoplasm"/>
    <property type="evidence" value="ECO:0007669"/>
    <property type="project" value="UniProtKB-SubCell"/>
</dbReference>
<gene>
    <name evidence="9" type="primary">lon</name>
    <name evidence="17" type="ORF">A2149_08665</name>
</gene>
<dbReference type="InterPro" id="IPR004815">
    <property type="entry name" value="Lon_bac/euk-typ"/>
</dbReference>
<dbReference type="FunFam" id="3.40.50.300:FF:000382">
    <property type="entry name" value="Lon protease homolog 2, peroxisomal"/>
    <property type="match status" value="1"/>
</dbReference>
<feature type="domain" description="Lon N-terminal" evidence="16">
    <location>
        <begin position="24"/>
        <end position="218"/>
    </location>
</feature>
<dbReference type="AlphaFoldDB" id="A0A1F7RRZ4"/>
<evidence type="ECO:0000259" key="15">
    <source>
        <dbReference type="PROSITE" id="PS51786"/>
    </source>
</evidence>
<keyword evidence="6 9" id="KW-0720">Serine protease</keyword>
<dbReference type="Proteomes" id="UP000178435">
    <property type="component" value="Unassembled WGS sequence"/>
</dbReference>
<keyword evidence="8 9" id="KW-0346">Stress response</keyword>
<evidence type="ECO:0000256" key="7">
    <source>
        <dbReference type="ARBA" id="ARBA00022840"/>
    </source>
</evidence>
<dbReference type="PRINTS" id="PR00830">
    <property type="entry name" value="ENDOLAPTASE"/>
</dbReference>
<feature type="coiled-coil region" evidence="14">
    <location>
        <begin position="204"/>
        <end position="241"/>
    </location>
</feature>
<evidence type="ECO:0000256" key="9">
    <source>
        <dbReference type="HAMAP-Rule" id="MF_01973"/>
    </source>
</evidence>
<comment type="function">
    <text evidence="9">ATP-dependent serine protease that mediates the selective degradation of mutant and abnormal proteins as well as certain short-lived regulatory proteins. Required for cellular homeostasis and for survival from DNA damage and developmental changes induced by stress. Degrades polypeptides processively to yield small peptide fragments that are 5 to 10 amino acids long. Binds to DNA in a double-stranded, site-specific manner.</text>
</comment>
<dbReference type="GO" id="GO:0006515">
    <property type="term" value="P:protein quality control for misfolded or incompletely synthesized proteins"/>
    <property type="evidence" value="ECO:0007669"/>
    <property type="project" value="UniProtKB-UniRule"/>
</dbReference>
<dbReference type="Pfam" id="PF02190">
    <property type="entry name" value="LON_substr_bdg"/>
    <property type="match status" value="1"/>
</dbReference>
<evidence type="ECO:0000313" key="17">
    <source>
        <dbReference type="EMBL" id="OGL44325.1"/>
    </source>
</evidence>
<dbReference type="HAMAP" id="MF_01973">
    <property type="entry name" value="lon_bact"/>
    <property type="match status" value="1"/>
</dbReference>
<dbReference type="InterPro" id="IPR003111">
    <property type="entry name" value="Lon_prtase_N"/>
</dbReference>
<evidence type="ECO:0000256" key="5">
    <source>
        <dbReference type="ARBA" id="ARBA00022801"/>
    </source>
</evidence>
<accession>A0A1F7RRZ4</accession>
<feature type="binding site" evidence="9 12">
    <location>
        <begin position="370"/>
        <end position="377"/>
    </location>
    <ligand>
        <name>ATP</name>
        <dbReference type="ChEBI" id="CHEBI:30616"/>
    </ligand>
</feature>
<dbReference type="InterPro" id="IPR003959">
    <property type="entry name" value="ATPase_AAA_core"/>
</dbReference>
<feature type="active site" evidence="9 11">
    <location>
        <position position="693"/>
    </location>
</feature>
<evidence type="ECO:0000256" key="8">
    <source>
        <dbReference type="ARBA" id="ARBA00023016"/>
    </source>
</evidence>
<dbReference type="InterPro" id="IPR027543">
    <property type="entry name" value="Lon_bac"/>
</dbReference>
<dbReference type="InterPro" id="IPR014721">
    <property type="entry name" value="Ribsml_uS5_D2-typ_fold_subgr"/>
</dbReference>
<keyword evidence="14" id="KW-0175">Coiled coil</keyword>
<dbReference type="SMART" id="SM00382">
    <property type="entry name" value="AAA"/>
    <property type="match status" value="1"/>
</dbReference>
<evidence type="ECO:0000256" key="10">
    <source>
        <dbReference type="PIRNR" id="PIRNR001174"/>
    </source>
</evidence>
<dbReference type="Gene3D" id="2.30.130.40">
    <property type="entry name" value="LON domain-like"/>
    <property type="match status" value="1"/>
</dbReference>
<dbReference type="Gene3D" id="3.40.50.300">
    <property type="entry name" value="P-loop containing nucleotide triphosphate hydrolases"/>
    <property type="match status" value="1"/>
</dbReference>
<evidence type="ECO:0000256" key="14">
    <source>
        <dbReference type="SAM" id="Coils"/>
    </source>
</evidence>
<dbReference type="InterPro" id="IPR046336">
    <property type="entry name" value="Lon_prtase_N_sf"/>
</dbReference>
<evidence type="ECO:0000256" key="12">
    <source>
        <dbReference type="PIRSR" id="PIRSR001174-2"/>
    </source>
</evidence>
<dbReference type="NCBIfam" id="TIGR00763">
    <property type="entry name" value="lon"/>
    <property type="match status" value="1"/>
</dbReference>
<dbReference type="Gene3D" id="3.30.230.10">
    <property type="match status" value="1"/>
</dbReference>
<dbReference type="GO" id="GO:0005524">
    <property type="term" value="F:ATP binding"/>
    <property type="evidence" value="ECO:0007669"/>
    <property type="project" value="UniProtKB-UniRule"/>
</dbReference>
<evidence type="ECO:0000256" key="2">
    <source>
        <dbReference type="ARBA" id="ARBA00022490"/>
    </source>
</evidence>
<dbReference type="Gene3D" id="1.20.5.5270">
    <property type="match status" value="1"/>
</dbReference>
<dbReference type="GO" id="GO:0004176">
    <property type="term" value="F:ATP-dependent peptidase activity"/>
    <property type="evidence" value="ECO:0007669"/>
    <property type="project" value="UniProtKB-UniRule"/>
</dbReference>
<dbReference type="GO" id="GO:0034605">
    <property type="term" value="P:cellular response to heat"/>
    <property type="evidence" value="ECO:0007669"/>
    <property type="project" value="UniProtKB-UniRule"/>
</dbReference>
<organism evidence="17 18">
    <name type="scientific">Candidatus Schekmanbacteria bacterium RBG_16_38_11</name>
    <dbReference type="NCBI Taxonomy" id="1817880"/>
    <lineage>
        <taxon>Bacteria</taxon>
        <taxon>Candidatus Schekmaniibacteriota</taxon>
    </lineage>
</organism>
<dbReference type="InterPro" id="IPR020568">
    <property type="entry name" value="Ribosomal_Su5_D2-typ_SF"/>
</dbReference>
<evidence type="ECO:0000256" key="6">
    <source>
        <dbReference type="ARBA" id="ARBA00022825"/>
    </source>
</evidence>
<dbReference type="SMART" id="SM00464">
    <property type="entry name" value="LON"/>
    <property type="match status" value="1"/>
</dbReference>
<dbReference type="InterPro" id="IPR015947">
    <property type="entry name" value="PUA-like_sf"/>
</dbReference>
<proteinExistence type="evidence at transcript level"/>
<comment type="similarity">
    <text evidence="9 10 13">Belongs to the peptidase S16 family.</text>
</comment>
<keyword evidence="4 9" id="KW-0547">Nucleotide-binding</keyword>
<dbReference type="InterPro" id="IPR027065">
    <property type="entry name" value="Lon_Prtase"/>
</dbReference>
<dbReference type="InterPro" id="IPR027417">
    <property type="entry name" value="P-loop_NTPase"/>
</dbReference>
<evidence type="ECO:0000259" key="16">
    <source>
        <dbReference type="PROSITE" id="PS51787"/>
    </source>
</evidence>
<comment type="catalytic activity">
    <reaction evidence="9 10 13">
        <text>Hydrolysis of proteins in presence of ATP.</text>
        <dbReference type="EC" id="3.4.21.53"/>
    </reaction>
</comment>
<dbReference type="PANTHER" id="PTHR10046">
    <property type="entry name" value="ATP DEPENDENT LON PROTEASE FAMILY MEMBER"/>
    <property type="match status" value="1"/>
</dbReference>
<dbReference type="GO" id="GO:0043565">
    <property type="term" value="F:sequence-specific DNA binding"/>
    <property type="evidence" value="ECO:0007669"/>
    <property type="project" value="UniProtKB-UniRule"/>
</dbReference>
<evidence type="ECO:0000256" key="13">
    <source>
        <dbReference type="PROSITE-ProRule" id="PRU01122"/>
    </source>
</evidence>
<dbReference type="CDD" id="cd19500">
    <property type="entry name" value="RecA-like_Lon"/>
    <property type="match status" value="1"/>
</dbReference>
<keyword evidence="2 9" id="KW-0963">Cytoplasm</keyword>
<dbReference type="Pfam" id="PF22667">
    <property type="entry name" value="Lon_lid"/>
    <property type="match status" value="1"/>
</dbReference>
<keyword evidence="3 9" id="KW-0645">Protease</keyword>
<dbReference type="InterPro" id="IPR008269">
    <property type="entry name" value="Lon_proteolytic"/>
</dbReference>
<dbReference type="GO" id="GO:0016887">
    <property type="term" value="F:ATP hydrolysis activity"/>
    <property type="evidence" value="ECO:0007669"/>
    <property type="project" value="UniProtKB-UniRule"/>
</dbReference>
<dbReference type="EMBL" id="MGDF01000148">
    <property type="protein sequence ID" value="OGL44325.1"/>
    <property type="molecule type" value="Genomic_DNA"/>
</dbReference>
<dbReference type="GO" id="GO:0004252">
    <property type="term" value="F:serine-type endopeptidase activity"/>
    <property type="evidence" value="ECO:0007669"/>
    <property type="project" value="UniProtKB-UniRule"/>
</dbReference>
<keyword evidence="7 9" id="KW-0067">ATP-binding</keyword>
<dbReference type="PROSITE" id="PS51786">
    <property type="entry name" value="LON_PROTEOLYTIC"/>
    <property type="match status" value="1"/>
</dbReference>
<evidence type="ECO:0000256" key="3">
    <source>
        <dbReference type="ARBA" id="ARBA00022670"/>
    </source>
</evidence>
<dbReference type="SUPFAM" id="SSF54211">
    <property type="entry name" value="Ribosomal protein S5 domain 2-like"/>
    <property type="match status" value="1"/>
</dbReference>
<dbReference type="InterPro" id="IPR054594">
    <property type="entry name" value="Lon_lid"/>
</dbReference>
<comment type="caution">
    <text evidence="17">The sequence shown here is derived from an EMBL/GenBank/DDBJ whole genome shotgun (WGS) entry which is preliminary data.</text>
</comment>
<protein>
    <recommendedName>
        <fullName evidence="9 10">Lon protease</fullName>
        <ecNumber evidence="9 10">3.4.21.53</ecNumber>
    </recommendedName>
    <alternativeName>
        <fullName evidence="9">ATP-dependent protease La</fullName>
    </alternativeName>
</protein>
<evidence type="ECO:0000256" key="11">
    <source>
        <dbReference type="PIRSR" id="PIRSR001174-1"/>
    </source>
</evidence>
<reference evidence="17 18" key="1">
    <citation type="journal article" date="2016" name="Nat. Commun.">
        <title>Thousands of microbial genomes shed light on interconnected biogeochemical processes in an aquifer system.</title>
        <authorList>
            <person name="Anantharaman K."/>
            <person name="Brown C.T."/>
            <person name="Hug L.A."/>
            <person name="Sharon I."/>
            <person name="Castelle C.J."/>
            <person name="Probst A.J."/>
            <person name="Thomas B.C."/>
            <person name="Singh A."/>
            <person name="Wilkins M.J."/>
            <person name="Karaoz U."/>
            <person name="Brodie E.L."/>
            <person name="Williams K.H."/>
            <person name="Hubbard S.S."/>
            <person name="Banfield J.F."/>
        </authorList>
    </citation>
    <scope>NUCLEOTIDE SEQUENCE [LARGE SCALE GENOMIC DNA]</scope>
</reference>
<keyword evidence="5 9" id="KW-0378">Hydrolase</keyword>
<evidence type="ECO:0000256" key="4">
    <source>
        <dbReference type="ARBA" id="ARBA00022741"/>
    </source>
</evidence>
<comment type="subcellular location">
    <subcellularLocation>
        <location evidence="1 9 10">Cytoplasm</location>
    </subcellularLocation>
</comment>
<dbReference type="EC" id="3.4.21.53" evidence="9 10"/>
<dbReference type="SUPFAM" id="SSF88697">
    <property type="entry name" value="PUA domain-like"/>
    <property type="match status" value="1"/>
</dbReference>
<dbReference type="PIRSF" id="PIRSF001174">
    <property type="entry name" value="Lon_proteas"/>
    <property type="match status" value="1"/>
</dbReference>
<comment type="subunit">
    <text evidence="9 10">Homohexamer. Organized in a ring with a central cavity.</text>
</comment>
<dbReference type="InterPro" id="IPR003593">
    <property type="entry name" value="AAA+_ATPase"/>
</dbReference>
<feature type="domain" description="Lon proteolytic" evidence="15">
    <location>
        <begin position="606"/>
        <end position="787"/>
    </location>
</feature>
<evidence type="ECO:0000313" key="18">
    <source>
        <dbReference type="Proteomes" id="UP000178435"/>
    </source>
</evidence>
<evidence type="ECO:0000256" key="1">
    <source>
        <dbReference type="ARBA" id="ARBA00004496"/>
    </source>
</evidence>
<comment type="induction">
    <text evidence="9">By heat shock.</text>
</comment>
<dbReference type="Gene3D" id="1.10.8.60">
    <property type="match status" value="1"/>
</dbReference>
<sequence length="794" mass="89231">MKKNRSKSQTDFENIEDGKIPEFLPVLSLMSSIIFPYDVLSLEIGRKLNLNIIRDEVSEGGMVALVLQKNLEKSEISPRNLAKVGVACRVIHKINLPNNSIQAVFQGLKRIEIEKIVQSEPYIKAKVKPLSSLEEKSKEVTPIIRNVLKTFEELVSMDEKYPKELINILKRNIQGPGRFADLVASYTNFSIPEKQKILEELACKQRLLRIASMLAEEIKKLKVESDIKEKVEKDLDEVQRQFLLRQQLETIKKELGEEEPGELEIRGLKSKLESLDIPSEVRDEALKEIERLSMVAPSTAEYLVIRNYIDWIIEMPWNISTKDTLHIQTAKEILDKDHYGLEKIKERIIEFLSVLKIKKDLKGPILCLSGPPGVGKTSLGKSIARAMGREFVRISVGGMRDEAEIKGHRRTYVGAMPGKIIQGIKRAGNNNPVFMIDEIDKMGADFRGDPSSAMLEVLDPEQNSSFSDYYLNIPFDLSKVFFITTANILDDIPEPLQDRMEVIEISSYTREEKLIIAKKFLLPKQLRANGLSPSDLELTEDAIKEIIISHTREAGLRNLERIIGSICRKIATHIASGEKYKKVVDVEDLEGFLGPRKFLSELAERSPEVGIATGLAWTPYGGELLFIEATKMKGRGEMIITGRLGEVMRESVQAAMSYVRSKAKELNIPPESFSDFNIHIHFPEGAIPKDGPSAGVAAAIAITSIFTERPVRHDVAMTGEITLRGKILPIGGVKEKVLAAYRAGIKKVILPSQNEKDLFDIPKGIKEKLSFSFVDNVKLIMDEVLLESPRLTTN</sequence>
<dbReference type="PROSITE" id="PS51787">
    <property type="entry name" value="LON_N"/>
    <property type="match status" value="1"/>
</dbReference>
<feature type="active site" evidence="9 11">
    <location>
        <position position="736"/>
    </location>
</feature>
<dbReference type="SUPFAM" id="SSF52540">
    <property type="entry name" value="P-loop containing nucleoside triphosphate hydrolases"/>
    <property type="match status" value="1"/>
</dbReference>
<dbReference type="Pfam" id="PF00004">
    <property type="entry name" value="AAA"/>
    <property type="match status" value="1"/>
</dbReference>
<dbReference type="Gene3D" id="1.20.58.1480">
    <property type="match status" value="1"/>
</dbReference>
<name>A0A1F7RRZ4_9BACT</name>
<dbReference type="Pfam" id="PF05362">
    <property type="entry name" value="Lon_C"/>
    <property type="match status" value="1"/>
</dbReference>